<feature type="domain" description="T-SNARE coiled-coil homology" evidence="7">
    <location>
        <begin position="332"/>
        <end position="394"/>
    </location>
</feature>
<dbReference type="GO" id="GO:0048278">
    <property type="term" value="P:vesicle docking"/>
    <property type="evidence" value="ECO:0007669"/>
    <property type="project" value="TreeGrafter"/>
</dbReference>
<keyword evidence="6" id="KW-0812">Transmembrane</keyword>
<reference evidence="8" key="2">
    <citation type="journal article" date="2024" name="Plant">
        <title>Genomic evolution and insights into agronomic trait innovations of Sesamum species.</title>
        <authorList>
            <person name="Miao H."/>
            <person name="Wang L."/>
            <person name="Qu L."/>
            <person name="Liu H."/>
            <person name="Sun Y."/>
            <person name="Le M."/>
            <person name="Wang Q."/>
            <person name="Wei S."/>
            <person name="Zheng Y."/>
            <person name="Lin W."/>
            <person name="Duan Y."/>
            <person name="Cao H."/>
            <person name="Xiong S."/>
            <person name="Wang X."/>
            <person name="Wei L."/>
            <person name="Li C."/>
            <person name="Ma Q."/>
            <person name="Ju M."/>
            <person name="Zhao R."/>
            <person name="Li G."/>
            <person name="Mu C."/>
            <person name="Tian Q."/>
            <person name="Mei H."/>
            <person name="Zhang T."/>
            <person name="Gao T."/>
            <person name="Zhang H."/>
        </authorList>
    </citation>
    <scope>NUCLEOTIDE SEQUENCE</scope>
    <source>
        <strain evidence="8">KEN1</strain>
    </source>
</reference>
<dbReference type="SMART" id="SM00397">
    <property type="entry name" value="t_SNARE"/>
    <property type="match status" value="1"/>
</dbReference>
<keyword evidence="2" id="KW-0813">Transport</keyword>
<feature type="transmembrane region" description="Helical" evidence="6">
    <location>
        <begin position="404"/>
        <end position="424"/>
    </location>
</feature>
<evidence type="ECO:0000256" key="6">
    <source>
        <dbReference type="SAM" id="Phobius"/>
    </source>
</evidence>
<dbReference type="SUPFAM" id="SSF47661">
    <property type="entry name" value="t-snare proteins"/>
    <property type="match status" value="1"/>
</dbReference>
<evidence type="ECO:0000256" key="3">
    <source>
        <dbReference type="ARBA" id="ARBA00022927"/>
    </source>
</evidence>
<evidence type="ECO:0000259" key="7">
    <source>
        <dbReference type="PROSITE" id="PS50192"/>
    </source>
</evidence>
<gene>
    <name evidence="8" type="ORF">Slati_1548700</name>
</gene>
<dbReference type="GO" id="GO:0000149">
    <property type="term" value="F:SNARE binding"/>
    <property type="evidence" value="ECO:0007669"/>
    <property type="project" value="TreeGrafter"/>
</dbReference>
<keyword evidence="6" id="KW-1133">Transmembrane helix</keyword>
<name>A0AAW2X7T2_9LAMI</name>
<dbReference type="SMART" id="SM00503">
    <property type="entry name" value="SynN"/>
    <property type="match status" value="1"/>
</dbReference>
<dbReference type="PANTHER" id="PTHR19957">
    <property type="entry name" value="SYNTAXIN"/>
    <property type="match status" value="1"/>
</dbReference>
<evidence type="ECO:0000256" key="5">
    <source>
        <dbReference type="ARBA" id="ARBA00023054"/>
    </source>
</evidence>
<reference evidence="8" key="1">
    <citation type="submission" date="2020-06" db="EMBL/GenBank/DDBJ databases">
        <authorList>
            <person name="Li T."/>
            <person name="Hu X."/>
            <person name="Zhang T."/>
            <person name="Song X."/>
            <person name="Zhang H."/>
            <person name="Dai N."/>
            <person name="Sheng W."/>
            <person name="Hou X."/>
            <person name="Wei L."/>
        </authorList>
    </citation>
    <scope>NUCLEOTIDE SEQUENCE</scope>
    <source>
        <strain evidence="8">KEN1</strain>
        <tissue evidence="8">Leaf</tissue>
    </source>
</reference>
<dbReference type="CDD" id="cd15848">
    <property type="entry name" value="SNARE_syntaxin1-like"/>
    <property type="match status" value="1"/>
</dbReference>
<dbReference type="PANTHER" id="PTHR19957:SF123">
    <property type="entry name" value="SYNTAXIN-112"/>
    <property type="match status" value="1"/>
</dbReference>
<dbReference type="Gene3D" id="3.40.50.620">
    <property type="entry name" value="HUPs"/>
    <property type="match status" value="1"/>
</dbReference>
<protein>
    <submittedName>
        <fullName evidence="8">Syntaxin</fullName>
    </submittedName>
</protein>
<sequence>MAGLGENSGPNSSLSPPNSYGAVVLGGTFDRLHDGHRQFLKAAAALARDRVLVGVCDGPMLTKKQYSSLIEPIDQRNKNVQDYIKLEVVDLVPEESGKEKLSSTALRRLEAEKLGQMCRGGSGDIVVKMNDLMTKSFLSYVELKKQDQFHIEDWRDLEMGKLSHTDEDNLSQFFQEVEVIKNNMQEIIDLLIDLQNLNEETKSTYSAKILRGLRDRMDSDMVAVLRKSKIVKTRLEVLDKSNVVNRRISLAYAEGSAVDRTRVSTTNGLRAKLKDIMNGFQALREKIMSDYKEGLRRRYYNATGEHPSDELIEKIVSGNGKVEIFESRTETNLENKERHEAVMDIWRSLNKLHQVFLDMAVMVETQGEQIDDIEHNVATASSFISGGTTSLFYAKQMKKESKKWICWVWAVVFIIVLVCLVAMLTS</sequence>
<keyword evidence="5" id="KW-0175">Coiled coil</keyword>
<evidence type="ECO:0000256" key="1">
    <source>
        <dbReference type="ARBA" id="ARBA00009063"/>
    </source>
</evidence>
<dbReference type="GO" id="GO:0005886">
    <property type="term" value="C:plasma membrane"/>
    <property type="evidence" value="ECO:0007669"/>
    <property type="project" value="TreeGrafter"/>
</dbReference>
<dbReference type="AlphaFoldDB" id="A0AAW2X7T2"/>
<accession>A0AAW2X7T2</accession>
<dbReference type="Gene3D" id="1.20.5.110">
    <property type="match status" value="1"/>
</dbReference>
<dbReference type="PROSITE" id="PS50192">
    <property type="entry name" value="T_SNARE"/>
    <property type="match status" value="1"/>
</dbReference>
<dbReference type="GO" id="GO:0006887">
    <property type="term" value="P:exocytosis"/>
    <property type="evidence" value="ECO:0007669"/>
    <property type="project" value="TreeGrafter"/>
</dbReference>
<dbReference type="InterPro" id="IPR014729">
    <property type="entry name" value="Rossmann-like_a/b/a_fold"/>
</dbReference>
<dbReference type="GO" id="GO:0012505">
    <property type="term" value="C:endomembrane system"/>
    <property type="evidence" value="ECO:0007669"/>
    <property type="project" value="TreeGrafter"/>
</dbReference>
<evidence type="ECO:0000256" key="4">
    <source>
        <dbReference type="ARBA" id="ARBA00022990"/>
    </source>
</evidence>
<dbReference type="Gene3D" id="1.20.58.70">
    <property type="match status" value="1"/>
</dbReference>
<dbReference type="Pfam" id="PF00804">
    <property type="entry name" value="Syntaxin"/>
    <property type="match status" value="1"/>
</dbReference>
<keyword evidence="4" id="KW-0007">Acetylation</keyword>
<dbReference type="EMBL" id="JACGWN010000005">
    <property type="protein sequence ID" value="KAL0449923.1"/>
    <property type="molecule type" value="Genomic_DNA"/>
</dbReference>
<dbReference type="GO" id="GO:0005484">
    <property type="term" value="F:SNAP receptor activity"/>
    <property type="evidence" value="ECO:0007669"/>
    <property type="project" value="TreeGrafter"/>
</dbReference>
<dbReference type="GO" id="GO:0031201">
    <property type="term" value="C:SNARE complex"/>
    <property type="evidence" value="ECO:0007669"/>
    <property type="project" value="TreeGrafter"/>
</dbReference>
<dbReference type="SUPFAM" id="SSF52374">
    <property type="entry name" value="Nucleotidylyl transferase"/>
    <property type="match status" value="1"/>
</dbReference>
<dbReference type="GO" id="GO:0006906">
    <property type="term" value="P:vesicle fusion"/>
    <property type="evidence" value="ECO:0007669"/>
    <property type="project" value="TreeGrafter"/>
</dbReference>
<dbReference type="GO" id="GO:0006886">
    <property type="term" value="P:intracellular protein transport"/>
    <property type="evidence" value="ECO:0007669"/>
    <property type="project" value="TreeGrafter"/>
</dbReference>
<dbReference type="InterPro" id="IPR006011">
    <property type="entry name" value="Syntaxin_N"/>
</dbReference>
<comment type="caution">
    <text evidence="8">The sequence shown here is derived from an EMBL/GenBank/DDBJ whole genome shotgun (WGS) entry which is preliminary data.</text>
</comment>
<proteinExistence type="inferred from homology"/>
<dbReference type="CDD" id="cd00179">
    <property type="entry name" value="SynN"/>
    <property type="match status" value="1"/>
</dbReference>
<evidence type="ECO:0000313" key="8">
    <source>
        <dbReference type="EMBL" id="KAL0449923.1"/>
    </source>
</evidence>
<dbReference type="NCBIfam" id="TIGR00125">
    <property type="entry name" value="cyt_tran_rel"/>
    <property type="match status" value="1"/>
</dbReference>
<dbReference type="Pfam" id="PF05739">
    <property type="entry name" value="SNARE"/>
    <property type="match status" value="1"/>
</dbReference>
<dbReference type="GO" id="GO:0003824">
    <property type="term" value="F:catalytic activity"/>
    <property type="evidence" value="ECO:0007669"/>
    <property type="project" value="InterPro"/>
</dbReference>
<dbReference type="InterPro" id="IPR045242">
    <property type="entry name" value="Syntaxin"/>
</dbReference>
<organism evidence="8">
    <name type="scientific">Sesamum latifolium</name>
    <dbReference type="NCBI Taxonomy" id="2727402"/>
    <lineage>
        <taxon>Eukaryota</taxon>
        <taxon>Viridiplantae</taxon>
        <taxon>Streptophyta</taxon>
        <taxon>Embryophyta</taxon>
        <taxon>Tracheophyta</taxon>
        <taxon>Spermatophyta</taxon>
        <taxon>Magnoliopsida</taxon>
        <taxon>eudicotyledons</taxon>
        <taxon>Gunneridae</taxon>
        <taxon>Pentapetalae</taxon>
        <taxon>asterids</taxon>
        <taxon>lamiids</taxon>
        <taxon>Lamiales</taxon>
        <taxon>Pedaliaceae</taxon>
        <taxon>Sesamum</taxon>
    </lineage>
</organism>
<evidence type="ECO:0000256" key="2">
    <source>
        <dbReference type="ARBA" id="ARBA00022448"/>
    </source>
</evidence>
<dbReference type="FunFam" id="1.20.5.110:FF:000008">
    <property type="entry name" value="Syntaxin 132"/>
    <property type="match status" value="1"/>
</dbReference>
<keyword evidence="6" id="KW-0472">Membrane</keyword>
<dbReference type="Pfam" id="PF01467">
    <property type="entry name" value="CTP_transf_like"/>
    <property type="match status" value="1"/>
</dbReference>
<comment type="similarity">
    <text evidence="1">Belongs to the syntaxin family.</text>
</comment>
<dbReference type="InterPro" id="IPR010989">
    <property type="entry name" value="SNARE"/>
</dbReference>
<dbReference type="InterPro" id="IPR000727">
    <property type="entry name" value="T_SNARE_dom"/>
</dbReference>
<keyword evidence="3" id="KW-0653">Protein transport</keyword>
<dbReference type="FunFam" id="1.20.58.70:FF:000003">
    <property type="entry name" value="Qa-SNARE, Sso1/Syntaxin1-type, SYP12A-group"/>
    <property type="match status" value="1"/>
</dbReference>
<dbReference type="InterPro" id="IPR004821">
    <property type="entry name" value="Cyt_trans-like"/>
</dbReference>